<evidence type="ECO:0000259" key="11">
    <source>
        <dbReference type="PROSITE" id="PS50172"/>
    </source>
</evidence>
<comment type="similarity">
    <text evidence="3">Belongs to the RAP1 family.</text>
</comment>
<evidence type="ECO:0000256" key="9">
    <source>
        <dbReference type="ARBA" id="ARBA00023242"/>
    </source>
</evidence>
<feature type="non-terminal residue" evidence="12">
    <location>
        <position position="1"/>
    </location>
</feature>
<dbReference type="Pfam" id="PF11626">
    <property type="entry name" value="Rap1_C"/>
    <property type="match status" value="1"/>
</dbReference>
<dbReference type="PANTHER" id="PTHR16466:SF6">
    <property type="entry name" value="TELOMERIC REPEAT-BINDING FACTOR 2-INTERACTING PROTEIN 1"/>
    <property type="match status" value="1"/>
</dbReference>
<dbReference type="SUPFAM" id="SSF46689">
    <property type="entry name" value="Homeodomain-like"/>
    <property type="match status" value="1"/>
</dbReference>
<dbReference type="AlphaFoldDB" id="A0A0H5QG67"/>
<dbReference type="PROSITE" id="PS50172">
    <property type="entry name" value="BRCT"/>
    <property type="match status" value="1"/>
</dbReference>
<dbReference type="InterPro" id="IPR036420">
    <property type="entry name" value="BRCT_dom_sf"/>
</dbReference>
<keyword evidence="10" id="KW-0812">Transmembrane</keyword>
<evidence type="ECO:0000256" key="3">
    <source>
        <dbReference type="ARBA" id="ARBA00010467"/>
    </source>
</evidence>
<dbReference type="GO" id="GO:0031848">
    <property type="term" value="P:protection from non-homologous end joining at telomere"/>
    <property type="evidence" value="ECO:0007669"/>
    <property type="project" value="TreeGrafter"/>
</dbReference>
<keyword evidence="4" id="KW-0158">Chromosome</keyword>
<dbReference type="Gene3D" id="3.40.50.10190">
    <property type="entry name" value="BRCT domain"/>
    <property type="match status" value="1"/>
</dbReference>
<evidence type="ECO:0000256" key="7">
    <source>
        <dbReference type="ARBA" id="ARBA00023159"/>
    </source>
</evidence>
<keyword evidence="10" id="KW-1133">Transmembrane helix</keyword>
<dbReference type="EMBL" id="HACM01000483">
    <property type="protein sequence ID" value="CRZ00925.1"/>
    <property type="molecule type" value="Transcribed_RNA"/>
</dbReference>
<evidence type="ECO:0000256" key="6">
    <source>
        <dbReference type="ARBA" id="ARBA00023015"/>
    </source>
</evidence>
<dbReference type="InterPro" id="IPR001357">
    <property type="entry name" value="BRCT_dom"/>
</dbReference>
<dbReference type="InterPro" id="IPR039595">
    <property type="entry name" value="TE2IP/Rap1"/>
</dbReference>
<protein>
    <recommendedName>
        <fullName evidence="11">BRCT domain-containing protein</fullName>
    </recommendedName>
</protein>
<dbReference type="Gene3D" id="1.10.10.60">
    <property type="entry name" value="Homeodomain-like"/>
    <property type="match status" value="1"/>
</dbReference>
<dbReference type="GO" id="GO:0010833">
    <property type="term" value="P:telomere maintenance via telomere lengthening"/>
    <property type="evidence" value="ECO:0007669"/>
    <property type="project" value="TreeGrafter"/>
</dbReference>
<evidence type="ECO:0000256" key="4">
    <source>
        <dbReference type="ARBA" id="ARBA00022454"/>
    </source>
</evidence>
<dbReference type="GO" id="GO:0070187">
    <property type="term" value="C:shelterin complex"/>
    <property type="evidence" value="ECO:0007669"/>
    <property type="project" value="TreeGrafter"/>
</dbReference>
<dbReference type="GO" id="GO:0042162">
    <property type="term" value="F:telomeric DNA binding"/>
    <property type="evidence" value="ECO:0007669"/>
    <property type="project" value="TreeGrafter"/>
</dbReference>
<accession>A0A0H5QG67</accession>
<reference evidence="12" key="1">
    <citation type="submission" date="2015-04" db="EMBL/GenBank/DDBJ databases">
        <title>The genome sequence of the plant pathogenic Rhizarian Plasmodiophora brassicae reveals insights in its biotrophic life cycle and the origin of chitin synthesis.</title>
        <authorList>
            <person name="Schwelm A."/>
            <person name="Fogelqvist J."/>
            <person name="Knaust A."/>
            <person name="Julke S."/>
            <person name="Lilja T."/>
            <person name="Dhandapani V."/>
            <person name="Bonilla-Rosso G."/>
            <person name="Karlsson M."/>
            <person name="Shevchenko A."/>
            <person name="Choi S.R."/>
            <person name="Kim H.G."/>
            <person name="Park J.Y."/>
            <person name="Lim Y.P."/>
            <person name="Ludwig-Muller J."/>
            <person name="Dixelius C."/>
        </authorList>
    </citation>
    <scope>NUCLEOTIDE SEQUENCE</scope>
    <source>
        <tissue evidence="12">Potato root galls</tissue>
    </source>
</reference>
<evidence type="ECO:0000313" key="12">
    <source>
        <dbReference type="EMBL" id="CRZ00925.1"/>
    </source>
</evidence>
<keyword evidence="7" id="KW-0010">Activator</keyword>
<keyword evidence="10" id="KW-0472">Membrane</keyword>
<dbReference type="InterPro" id="IPR009057">
    <property type="entry name" value="Homeodomain-like_sf"/>
</dbReference>
<dbReference type="Pfam" id="PF16589">
    <property type="entry name" value="BRCT_2"/>
    <property type="match status" value="1"/>
</dbReference>
<dbReference type="SUPFAM" id="SSF52113">
    <property type="entry name" value="BRCT domain"/>
    <property type="match status" value="1"/>
</dbReference>
<feature type="transmembrane region" description="Helical" evidence="10">
    <location>
        <begin position="12"/>
        <end position="30"/>
    </location>
</feature>
<keyword evidence="9" id="KW-0539">Nucleus</keyword>
<evidence type="ECO:0000256" key="1">
    <source>
        <dbReference type="ARBA" id="ARBA00004123"/>
    </source>
</evidence>
<keyword evidence="5" id="KW-0779">Telomere</keyword>
<sequence>ILYGNRKAPHGNFILFPICGIATVAMAPIFDKDIFYMSPGPKKAAVTKAVEEHGGIMAEHFDRYSATHLIELDRDDDSPPYNHAVYLSKFIWDSIEAGERLNLDHYLVSSSRRPYDPKSKVCGKSQYSAEEDLVLLTYYNNNYGRNSITFFEEMQQKGILQRTASSMRQRYRILRVLSDEAVTTLKQKVAEIKAKRRAKAIEMERFERQDELVMEILEDGEGHQKDLNASQNVERVDDKKDSESFEEVDTDVVIQRLQMRYGVPIETVLHALIVCSGDIGKARSYLTDSHFSDIWTVAEDEIVMNEDDDGDKEAFQELQTYKNSSEIEFRIQFLSELSSVIK</sequence>
<name>A0A0H5QG67_9EUKA</name>
<keyword evidence="8" id="KW-0804">Transcription</keyword>
<keyword evidence="6" id="KW-0805">Transcription regulation</keyword>
<evidence type="ECO:0000256" key="2">
    <source>
        <dbReference type="ARBA" id="ARBA00004574"/>
    </source>
</evidence>
<feature type="domain" description="BRCT" evidence="11">
    <location>
        <begin position="25"/>
        <end position="108"/>
    </location>
</feature>
<organism evidence="12">
    <name type="scientific">Spongospora subterranea</name>
    <dbReference type="NCBI Taxonomy" id="70186"/>
    <lineage>
        <taxon>Eukaryota</taxon>
        <taxon>Sar</taxon>
        <taxon>Rhizaria</taxon>
        <taxon>Endomyxa</taxon>
        <taxon>Phytomyxea</taxon>
        <taxon>Plasmodiophorida</taxon>
        <taxon>Plasmodiophoridae</taxon>
        <taxon>Spongospora</taxon>
    </lineage>
</organism>
<evidence type="ECO:0000256" key="5">
    <source>
        <dbReference type="ARBA" id="ARBA00022895"/>
    </source>
</evidence>
<evidence type="ECO:0000256" key="8">
    <source>
        <dbReference type="ARBA" id="ARBA00023163"/>
    </source>
</evidence>
<comment type="subcellular location">
    <subcellularLocation>
        <location evidence="2">Chromosome</location>
        <location evidence="2">Telomere</location>
    </subcellularLocation>
    <subcellularLocation>
        <location evidence="1">Nucleus</location>
    </subcellularLocation>
</comment>
<dbReference type="InterPro" id="IPR021661">
    <property type="entry name" value="Rap1_C"/>
</dbReference>
<evidence type="ECO:0000256" key="10">
    <source>
        <dbReference type="SAM" id="Phobius"/>
    </source>
</evidence>
<proteinExistence type="inferred from homology"/>
<dbReference type="PANTHER" id="PTHR16466">
    <property type="entry name" value="TELOMERE REPEAT-BINDING FACTOR 2-INTERACTING PROTEIN 1"/>
    <property type="match status" value="1"/>
</dbReference>